<dbReference type="Pfam" id="PF19545">
    <property type="entry name" value="DUF6069"/>
    <property type="match status" value="1"/>
</dbReference>
<feature type="transmembrane region" description="Helical" evidence="2">
    <location>
        <begin position="90"/>
        <end position="111"/>
    </location>
</feature>
<evidence type="ECO:0000256" key="1">
    <source>
        <dbReference type="SAM" id="MobiDB-lite"/>
    </source>
</evidence>
<reference evidence="3 4" key="1">
    <citation type="submission" date="2023-10" db="EMBL/GenBank/DDBJ databases">
        <title>Saccharopolyspora sp. nov., isolated from mangrove soil.</title>
        <authorList>
            <person name="Lu Y."/>
            <person name="Liu W."/>
        </authorList>
    </citation>
    <scope>NUCLEOTIDE SEQUENCE [LARGE SCALE GENOMIC DNA]</scope>
    <source>
        <strain evidence="3 4">S2-29</strain>
    </source>
</reference>
<keyword evidence="2" id="KW-0472">Membrane</keyword>
<comment type="caution">
    <text evidence="3">The sequence shown here is derived from an EMBL/GenBank/DDBJ whole genome shotgun (WGS) entry which is preliminary data.</text>
</comment>
<gene>
    <name evidence="3" type="ORF">R4I43_04030</name>
</gene>
<keyword evidence="2" id="KW-0812">Transmembrane</keyword>
<dbReference type="InterPro" id="IPR045713">
    <property type="entry name" value="DUF6069"/>
</dbReference>
<evidence type="ECO:0000313" key="4">
    <source>
        <dbReference type="Proteomes" id="UP001327093"/>
    </source>
</evidence>
<dbReference type="RefSeq" id="WP_324264302.1">
    <property type="nucleotide sequence ID" value="NZ_JAWLNX010000002.1"/>
</dbReference>
<feature type="transmembrane region" description="Helical" evidence="2">
    <location>
        <begin position="33"/>
        <end position="54"/>
    </location>
</feature>
<accession>A0ABU6A4S3</accession>
<feature type="region of interest" description="Disordered" evidence="1">
    <location>
        <begin position="122"/>
        <end position="196"/>
    </location>
</feature>
<dbReference type="EMBL" id="JAWLNX010000002">
    <property type="protein sequence ID" value="MEB3366565.1"/>
    <property type="molecule type" value="Genomic_DNA"/>
</dbReference>
<evidence type="ECO:0000313" key="3">
    <source>
        <dbReference type="EMBL" id="MEB3366565.1"/>
    </source>
</evidence>
<organism evidence="3 4">
    <name type="scientific">Saccharopolyspora mangrovi</name>
    <dbReference type="NCBI Taxonomy" id="3082379"/>
    <lineage>
        <taxon>Bacteria</taxon>
        <taxon>Bacillati</taxon>
        <taxon>Actinomycetota</taxon>
        <taxon>Actinomycetes</taxon>
        <taxon>Pseudonocardiales</taxon>
        <taxon>Pseudonocardiaceae</taxon>
        <taxon>Saccharopolyspora</taxon>
    </lineage>
</organism>
<proteinExistence type="predicted"/>
<name>A0ABU6A4S3_9PSEU</name>
<feature type="compositionally biased region" description="Pro residues" evidence="1">
    <location>
        <begin position="131"/>
        <end position="147"/>
    </location>
</feature>
<keyword evidence="4" id="KW-1185">Reference proteome</keyword>
<evidence type="ECO:0000256" key="2">
    <source>
        <dbReference type="SAM" id="Phobius"/>
    </source>
</evidence>
<sequence>MSRSARLRRAVGRARADERMCDETGAWGDANTVGYAVGAAGFAVVATALIQVLLRTTPRAISFFQWIMMLLVVIAVVLPLSLDASLDTRIATAVLNLVLGWTITAMVSGNASPRRRAWRRVTVTNDGSNVPPTPPTPMEPPTPPDTPDCPDGQTPDPDDPAHCLPGGGAEPIEGNGAAADPPNSSPHLAKTAWTPPRSIEACRAGALGHQRRTLASHGVLDLEGATASDLPRSPKYVGVCDHVLGDFEV</sequence>
<keyword evidence="2" id="KW-1133">Transmembrane helix</keyword>
<dbReference type="Proteomes" id="UP001327093">
    <property type="component" value="Unassembled WGS sequence"/>
</dbReference>
<feature type="transmembrane region" description="Helical" evidence="2">
    <location>
        <begin position="66"/>
        <end position="84"/>
    </location>
</feature>
<protein>
    <submittedName>
        <fullName evidence="3">DUF6069 family protein</fullName>
    </submittedName>
</protein>